<dbReference type="STRING" id="363754.RHSP_70120"/>
<evidence type="ECO:0000256" key="1">
    <source>
        <dbReference type="SAM" id="SignalP"/>
    </source>
</evidence>
<proteinExistence type="predicted"/>
<evidence type="ECO:0000313" key="2">
    <source>
        <dbReference type="EMBL" id="ENN89672.1"/>
    </source>
</evidence>
<dbReference type="Pfam" id="PF06776">
    <property type="entry name" value="IalB"/>
    <property type="match status" value="1"/>
</dbReference>
<gene>
    <name evidence="2" type="ORF">RHSP_70120</name>
</gene>
<dbReference type="AlphaFoldDB" id="N6VF04"/>
<sequence length="179" mass="18332">MIPFPHSSLIAALFAIGMLAAQSAGASSFPGGASSLVETYDDWGVVCQIQNNAPACVIRQVQTNNQTNQVVLTVEIGKAADGKFQGVLLLPLGLALAQGAQLKIDDNSIGAPLAFSTCVPQGCLVPLVLEADTITKLRAGKALNVTVSAANPAKPVTFAVSLKGFSGALNRVAELTKSS</sequence>
<feature type="chain" id="PRO_5004126915" evidence="1">
    <location>
        <begin position="27"/>
        <end position="179"/>
    </location>
</feature>
<dbReference type="Proteomes" id="UP000012429">
    <property type="component" value="Unassembled WGS sequence"/>
</dbReference>
<protein>
    <submittedName>
        <fullName evidence="2">Invasion associated locus B family protein</fullName>
    </submittedName>
</protein>
<accession>N6VF04</accession>
<dbReference type="RefSeq" id="WP_004107581.1">
    <property type="nucleotide sequence ID" value="NZ_AQHN01000004.1"/>
</dbReference>
<keyword evidence="3" id="KW-1185">Reference proteome</keyword>
<organism evidence="2 3">
    <name type="scientific">Rhizobium freirei PRF 81</name>
    <dbReference type="NCBI Taxonomy" id="363754"/>
    <lineage>
        <taxon>Bacteria</taxon>
        <taxon>Pseudomonadati</taxon>
        <taxon>Pseudomonadota</taxon>
        <taxon>Alphaproteobacteria</taxon>
        <taxon>Hyphomicrobiales</taxon>
        <taxon>Rhizobiaceae</taxon>
        <taxon>Rhizobium/Agrobacterium group</taxon>
        <taxon>Rhizobium</taxon>
    </lineage>
</organism>
<dbReference type="InterPro" id="IPR038696">
    <property type="entry name" value="IalB_sf"/>
</dbReference>
<reference evidence="2 3" key="1">
    <citation type="journal article" date="2012" name="BMC Genomics">
        <title>Genomic basis of broad host range and environmental adaptability of Rhizobium tropici CIAT 899 and Rhizobium sp. PRF 81 which are used in inoculants for common bean (Phaseolus vulgaris L.).</title>
        <authorList>
            <person name="Ormeno-Orrillo E."/>
            <person name="Menna P."/>
            <person name="Almeida L.G."/>
            <person name="Ollero F.J."/>
            <person name="Nicolas M.F."/>
            <person name="Pains Rodrigues E."/>
            <person name="Shigueyoshi Nakatani A."/>
            <person name="Silva Batista J.S."/>
            <person name="Oliveira Chueire L.M."/>
            <person name="Souza R.C."/>
            <person name="Ribeiro Vasconcelos A.T."/>
            <person name="Megias M."/>
            <person name="Hungria M."/>
            <person name="Martinez-Romero E."/>
        </authorList>
    </citation>
    <scope>NUCLEOTIDE SEQUENCE [LARGE SCALE GENOMIC DNA]</scope>
    <source>
        <strain evidence="2 3">PRF 81</strain>
    </source>
</reference>
<comment type="caution">
    <text evidence="2">The sequence shown here is derived from an EMBL/GenBank/DDBJ whole genome shotgun (WGS) entry which is preliminary data.</text>
</comment>
<evidence type="ECO:0000313" key="3">
    <source>
        <dbReference type="Proteomes" id="UP000012429"/>
    </source>
</evidence>
<dbReference type="Gene3D" id="2.60.40.1880">
    <property type="entry name" value="Invasion associated locus B (IalB) protein"/>
    <property type="match status" value="1"/>
</dbReference>
<dbReference type="EMBL" id="AQHN01000004">
    <property type="protein sequence ID" value="ENN89672.1"/>
    <property type="molecule type" value="Genomic_DNA"/>
</dbReference>
<dbReference type="PATRIC" id="fig|363754.4.peg.205"/>
<name>N6VF04_9HYPH</name>
<feature type="signal peptide" evidence="1">
    <location>
        <begin position="1"/>
        <end position="26"/>
    </location>
</feature>
<dbReference type="InterPro" id="IPR010642">
    <property type="entry name" value="Invasion_prot_B"/>
</dbReference>
<dbReference type="OrthoDB" id="9814802at2"/>
<keyword evidence="1" id="KW-0732">Signal</keyword>